<keyword evidence="3" id="KW-1003">Cell membrane</keyword>
<keyword evidence="7" id="KW-0812">Transmembrane</keyword>
<keyword evidence="6" id="KW-0831">Ubiquinone biosynthesis</keyword>
<dbReference type="InterPro" id="IPR050154">
    <property type="entry name" value="UbiB_kinase"/>
</dbReference>
<keyword evidence="4" id="KW-0997">Cell inner membrane</keyword>
<evidence type="ECO:0000259" key="13">
    <source>
        <dbReference type="Pfam" id="PF03109"/>
    </source>
</evidence>
<reference evidence="14 15" key="1">
    <citation type="submission" date="2024-09" db="EMBL/GenBank/DDBJ databases">
        <authorList>
            <person name="Sun Q."/>
            <person name="Mori K."/>
        </authorList>
    </citation>
    <scope>NUCLEOTIDE SEQUENCE [LARGE SCALE GENOMIC DNA]</scope>
    <source>
        <strain evidence="14 15">CCM 8543</strain>
    </source>
</reference>
<evidence type="ECO:0000256" key="10">
    <source>
        <dbReference type="ARBA" id="ARBA00022840"/>
    </source>
</evidence>
<evidence type="ECO:0000256" key="9">
    <source>
        <dbReference type="ARBA" id="ARBA00022777"/>
    </source>
</evidence>
<dbReference type="Pfam" id="PF03109">
    <property type="entry name" value="ABC1"/>
    <property type="match status" value="1"/>
</dbReference>
<dbReference type="InterPro" id="IPR010232">
    <property type="entry name" value="UbiB"/>
</dbReference>
<comment type="caution">
    <text evidence="14">The sequence shown here is derived from an EMBL/GenBank/DDBJ whole genome shotgun (WGS) entry which is preliminary data.</text>
</comment>
<comment type="similarity">
    <text evidence="2">Belongs to the protein kinase superfamily. ADCK protein kinase family.</text>
</comment>
<comment type="pathway">
    <text evidence="1">Cofactor biosynthesis; ubiquinone biosynthesis [regulation].</text>
</comment>
<dbReference type="SUPFAM" id="SSF56112">
    <property type="entry name" value="Protein kinase-like (PK-like)"/>
    <property type="match status" value="1"/>
</dbReference>
<evidence type="ECO:0000256" key="11">
    <source>
        <dbReference type="ARBA" id="ARBA00022989"/>
    </source>
</evidence>
<dbReference type="InterPro" id="IPR011009">
    <property type="entry name" value="Kinase-like_dom_sf"/>
</dbReference>
<dbReference type="InterPro" id="IPR004147">
    <property type="entry name" value="ABC1_dom"/>
</dbReference>
<dbReference type="Proteomes" id="UP001589755">
    <property type="component" value="Unassembled WGS sequence"/>
</dbReference>
<evidence type="ECO:0000256" key="8">
    <source>
        <dbReference type="ARBA" id="ARBA00022741"/>
    </source>
</evidence>
<dbReference type="InterPro" id="IPR045308">
    <property type="entry name" value="UbiB_bact"/>
</dbReference>
<keyword evidence="5" id="KW-0808">Transferase</keyword>
<evidence type="ECO:0000256" key="12">
    <source>
        <dbReference type="ARBA" id="ARBA00023136"/>
    </source>
</evidence>
<keyword evidence="12" id="KW-0472">Membrane</keyword>
<evidence type="ECO:0000313" key="14">
    <source>
        <dbReference type="EMBL" id="MFC0209937.1"/>
    </source>
</evidence>
<dbReference type="PANTHER" id="PTHR10566:SF113">
    <property type="entry name" value="PROTEIN ACTIVITY OF BC1 COMPLEX KINASE 7, CHLOROPLASTIC"/>
    <property type="match status" value="1"/>
</dbReference>
<evidence type="ECO:0000313" key="15">
    <source>
        <dbReference type="Proteomes" id="UP001589755"/>
    </source>
</evidence>
<keyword evidence="9" id="KW-0418">Kinase</keyword>
<keyword evidence="10" id="KW-0067">ATP-binding</keyword>
<dbReference type="CDD" id="cd13972">
    <property type="entry name" value="UbiB"/>
    <property type="match status" value="1"/>
</dbReference>
<evidence type="ECO:0000256" key="4">
    <source>
        <dbReference type="ARBA" id="ARBA00022519"/>
    </source>
</evidence>
<keyword evidence="11" id="KW-1133">Transmembrane helix</keyword>
<dbReference type="RefSeq" id="WP_261521176.1">
    <property type="nucleotide sequence ID" value="NZ_JAODNW010000015.1"/>
</dbReference>
<feature type="domain" description="ABC1 atypical kinase-like" evidence="13">
    <location>
        <begin position="95"/>
        <end position="342"/>
    </location>
</feature>
<dbReference type="PANTHER" id="PTHR10566">
    <property type="entry name" value="CHAPERONE-ACTIVITY OF BC1 COMPLEX CABC1 -RELATED"/>
    <property type="match status" value="1"/>
</dbReference>
<keyword evidence="15" id="KW-1185">Reference proteome</keyword>
<proteinExistence type="inferred from homology"/>
<sequence>MSTLGAYLRLVRAGWILLREGVVAALPGDHLEGLPRLGWRFAKAVSRRRAGARGRSERLAIAVERLGPSYVKLGQFLATRPDVVGHEMALDLASLQDRMDTFPEAQARAAIQDSLGAPVESLFVTFGAPVAAASIAQVHRATIRHEGEERPVAVKVIRPGVRRRFFRDLESYFLAARLQERWIPATRRLRPVEVAGTLAQTTKIEMDLRLEAAAISEMHEYAREDPGFRVPWVDWRRTGRDVLTLEWIDGIKMSDIEGLRAAGHDLEQLAVTLIQSFLRHTLRDGFFHADMHPGNLFVEPDGTIVAVDFGIMGRIGRKERRFLAEILYGFITRDFRRVAEVHFEAGYVPAHHDVAAFAQALRAIGEPIHGQPAETISMARLLTLLFEVTELFDMQTRPELLLLQKTMVVVEGVARTLDPHFNMWKASEPVVSGWIATNLGPRGLVTDARDGLAALVSLARQAPELAARTERLSREIEAMAENGLRFDPGTAEAIGRAEARHARSGRLALWVIALVLLAIAWRLF</sequence>
<keyword evidence="8" id="KW-0547">Nucleotide-binding</keyword>
<evidence type="ECO:0000256" key="6">
    <source>
        <dbReference type="ARBA" id="ARBA00022688"/>
    </source>
</evidence>
<evidence type="ECO:0000256" key="1">
    <source>
        <dbReference type="ARBA" id="ARBA00005020"/>
    </source>
</evidence>
<name>A0ABV6DBA0_9HYPH</name>
<gene>
    <name evidence="14" type="primary">ubiB</name>
    <name evidence="14" type="ORF">ACFFJ2_16165</name>
</gene>
<evidence type="ECO:0000256" key="2">
    <source>
        <dbReference type="ARBA" id="ARBA00009670"/>
    </source>
</evidence>
<evidence type="ECO:0000256" key="7">
    <source>
        <dbReference type="ARBA" id="ARBA00022692"/>
    </source>
</evidence>
<accession>A0ABV6DBA0</accession>
<evidence type="ECO:0000256" key="3">
    <source>
        <dbReference type="ARBA" id="ARBA00022475"/>
    </source>
</evidence>
<dbReference type="EMBL" id="JBHLXD010000033">
    <property type="protein sequence ID" value="MFC0209937.1"/>
    <property type="molecule type" value="Genomic_DNA"/>
</dbReference>
<organism evidence="14 15">
    <name type="scientific">Chelativorans intermedius</name>
    <dbReference type="NCBI Taxonomy" id="515947"/>
    <lineage>
        <taxon>Bacteria</taxon>
        <taxon>Pseudomonadati</taxon>
        <taxon>Pseudomonadota</taxon>
        <taxon>Alphaproteobacteria</taxon>
        <taxon>Hyphomicrobiales</taxon>
        <taxon>Phyllobacteriaceae</taxon>
        <taxon>Chelativorans</taxon>
    </lineage>
</organism>
<dbReference type="NCBIfam" id="TIGR01982">
    <property type="entry name" value="UbiB"/>
    <property type="match status" value="1"/>
</dbReference>
<evidence type="ECO:0000256" key="5">
    <source>
        <dbReference type="ARBA" id="ARBA00022679"/>
    </source>
</evidence>
<protein>
    <submittedName>
        <fullName evidence="14">2-polyprenylphenol 6-hydroxylase</fullName>
    </submittedName>
</protein>